<comment type="caution">
    <text evidence="2">The sequence shown here is derived from an EMBL/GenBank/DDBJ whole genome shotgun (WGS) entry which is preliminary data.</text>
</comment>
<dbReference type="AlphaFoldDB" id="A0A2N8PMB5"/>
<accession>A0A2N8PMB5</accession>
<dbReference type="Proteomes" id="UP000236047">
    <property type="component" value="Unassembled WGS sequence"/>
</dbReference>
<sequence length="62" mass="6194">MEVPMKRLPALATAVAASVLIILGAGTASADGKPDNGSARIGTAPITEGLQKIVSGSFLLDM</sequence>
<keyword evidence="1" id="KW-0732">Signal</keyword>
<evidence type="ECO:0000313" key="2">
    <source>
        <dbReference type="EMBL" id="PNE42140.1"/>
    </source>
</evidence>
<protein>
    <submittedName>
        <fullName evidence="2">Uncharacterized protein</fullName>
    </submittedName>
</protein>
<keyword evidence="3" id="KW-1185">Reference proteome</keyword>
<dbReference type="EMBL" id="LJSN01000002">
    <property type="protein sequence ID" value="PNE42140.1"/>
    <property type="molecule type" value="Genomic_DNA"/>
</dbReference>
<proteinExistence type="predicted"/>
<feature type="chain" id="PRO_5014763730" evidence="1">
    <location>
        <begin position="31"/>
        <end position="62"/>
    </location>
</feature>
<evidence type="ECO:0000256" key="1">
    <source>
        <dbReference type="SAM" id="SignalP"/>
    </source>
</evidence>
<reference evidence="3" key="1">
    <citation type="submission" date="2015-09" db="EMBL/GenBank/DDBJ databases">
        <authorList>
            <person name="Graham D.E."/>
            <person name="Mahan K.M."/>
            <person name="Klingeman D.M."/>
            <person name="Fida T."/>
            <person name="Giannone R.J."/>
            <person name="Hettich R.L."/>
            <person name="Parry R.J."/>
            <person name="Spain J.C."/>
        </authorList>
    </citation>
    <scope>NUCLEOTIDE SEQUENCE [LARGE SCALE GENOMIC DNA]</scope>
    <source>
        <strain evidence="3">JCM 4701</strain>
    </source>
</reference>
<name>A0A2N8PMB5_STRNR</name>
<evidence type="ECO:0000313" key="3">
    <source>
        <dbReference type="Proteomes" id="UP000236047"/>
    </source>
</evidence>
<gene>
    <name evidence="2" type="ORF">AOB60_16540</name>
</gene>
<feature type="signal peptide" evidence="1">
    <location>
        <begin position="1"/>
        <end position="30"/>
    </location>
</feature>
<organism evidence="2 3">
    <name type="scientific">Streptomyces noursei</name>
    <name type="common">Streptomyces albulus</name>
    <dbReference type="NCBI Taxonomy" id="1971"/>
    <lineage>
        <taxon>Bacteria</taxon>
        <taxon>Bacillati</taxon>
        <taxon>Actinomycetota</taxon>
        <taxon>Actinomycetes</taxon>
        <taxon>Kitasatosporales</taxon>
        <taxon>Streptomycetaceae</taxon>
        <taxon>Streptomyces</taxon>
    </lineage>
</organism>